<organism evidence="1 2">
    <name type="scientific">Ditylenchus dipsaci</name>
    <dbReference type="NCBI Taxonomy" id="166011"/>
    <lineage>
        <taxon>Eukaryota</taxon>
        <taxon>Metazoa</taxon>
        <taxon>Ecdysozoa</taxon>
        <taxon>Nematoda</taxon>
        <taxon>Chromadorea</taxon>
        <taxon>Rhabditida</taxon>
        <taxon>Tylenchina</taxon>
        <taxon>Tylenchomorpha</taxon>
        <taxon>Sphaerularioidea</taxon>
        <taxon>Anguinidae</taxon>
        <taxon>Anguininae</taxon>
        <taxon>Ditylenchus</taxon>
    </lineage>
</organism>
<dbReference type="Proteomes" id="UP000887574">
    <property type="component" value="Unplaced"/>
</dbReference>
<name>A0A915EGD7_9BILA</name>
<protein>
    <submittedName>
        <fullName evidence="2">Uncharacterized protein</fullName>
    </submittedName>
</protein>
<reference evidence="2" key="1">
    <citation type="submission" date="2022-11" db="UniProtKB">
        <authorList>
            <consortium name="WormBaseParasite"/>
        </authorList>
    </citation>
    <scope>IDENTIFICATION</scope>
</reference>
<accession>A0A915EGD7</accession>
<evidence type="ECO:0000313" key="2">
    <source>
        <dbReference type="WBParaSite" id="jg640"/>
    </source>
</evidence>
<sequence length="84" mass="9261">MDDGQGEGQQTWRLLLRSQYQHSLVLEDGSIVLLDGPASVSVPQLPEFRVCGDMEKLPLGMLFGLAELVDRNKSNNSVKFDAKA</sequence>
<evidence type="ECO:0000313" key="1">
    <source>
        <dbReference type="Proteomes" id="UP000887574"/>
    </source>
</evidence>
<dbReference type="WBParaSite" id="jg640">
    <property type="protein sequence ID" value="jg640"/>
    <property type="gene ID" value="jg640"/>
</dbReference>
<proteinExistence type="predicted"/>
<dbReference type="AlphaFoldDB" id="A0A915EGD7"/>
<keyword evidence="1" id="KW-1185">Reference proteome</keyword>